<keyword evidence="2" id="KW-1185">Reference proteome</keyword>
<dbReference type="Proteomes" id="UP000024332">
    <property type="component" value="Unassembled WGS sequence"/>
</dbReference>
<proteinExistence type="predicted"/>
<evidence type="ECO:0000313" key="2">
    <source>
        <dbReference type="Proteomes" id="UP000024332"/>
    </source>
</evidence>
<dbReference type="EMBL" id="JFZT01000014">
    <property type="protein sequence ID" value="EZQ11552.1"/>
    <property type="molecule type" value="Genomic_DNA"/>
</dbReference>
<organism evidence="1 2">
    <name type="scientific">Candidatus Acidianus copahuensis</name>
    <dbReference type="NCBI Taxonomy" id="1160895"/>
    <lineage>
        <taxon>Archaea</taxon>
        <taxon>Thermoproteota</taxon>
        <taxon>Thermoprotei</taxon>
        <taxon>Sulfolobales</taxon>
        <taxon>Sulfolobaceae</taxon>
        <taxon>Acidianus</taxon>
    </lineage>
</organism>
<name>A0A031LT55_9CREN</name>
<gene>
    <name evidence="1" type="ORF">CM19_00885</name>
</gene>
<protein>
    <submittedName>
        <fullName evidence="1">Uncharacterized protein</fullName>
    </submittedName>
</protein>
<dbReference type="AlphaFoldDB" id="A0A031LT55"/>
<comment type="caution">
    <text evidence="1">The sequence shown here is derived from an EMBL/GenBank/DDBJ whole genome shotgun (WGS) entry which is preliminary data.</text>
</comment>
<evidence type="ECO:0000313" key="1">
    <source>
        <dbReference type="EMBL" id="EZQ11552.1"/>
    </source>
</evidence>
<reference evidence="1 2" key="1">
    <citation type="submission" date="2014-03" db="EMBL/GenBank/DDBJ databases">
        <title>Draft genome sequence of the novel thermoacidophilic archaea Acidianus copahuensis ALE1 strain, isolated from Copahue volcanic area in Neuquen Argentina.</title>
        <authorList>
            <person name="Urbieta M.S."/>
            <person name="Rascovan N."/>
            <person name="Castro C."/>
            <person name="Revale S."/>
            <person name="Giaveno M.A."/>
            <person name="Vazquez M.P."/>
            <person name="Donati E.R."/>
        </authorList>
    </citation>
    <scope>NUCLEOTIDE SEQUENCE [LARGE SCALE GENOMIC DNA]</scope>
    <source>
        <strain evidence="1 2">ALE1</strain>
    </source>
</reference>
<sequence length="126" mass="14292">MSVNVTLLGHNKVLIQVSFPQSYLNSTSKLVPPEYMKYFKPYSQVVNISSPAVQYFIINKTDGKPDQSFPQSLLGEYYILPYSPKGFYGYYVVAASGNYSYFFDTFVTVHNFTFLKAIDPLLVKGV</sequence>
<accession>A0A031LT55</accession>